<feature type="repeat" description="TPR" evidence="3">
    <location>
        <begin position="143"/>
        <end position="176"/>
    </location>
</feature>
<dbReference type="Proteomes" id="UP000683925">
    <property type="component" value="Unassembled WGS sequence"/>
</dbReference>
<dbReference type="EMBL" id="CAJJDP010000042">
    <property type="protein sequence ID" value="CAD8163051.1"/>
    <property type="molecule type" value="Genomic_DNA"/>
</dbReference>
<organism evidence="4 5">
    <name type="scientific">Paramecium octaurelia</name>
    <dbReference type="NCBI Taxonomy" id="43137"/>
    <lineage>
        <taxon>Eukaryota</taxon>
        <taxon>Sar</taxon>
        <taxon>Alveolata</taxon>
        <taxon>Ciliophora</taxon>
        <taxon>Intramacronucleata</taxon>
        <taxon>Oligohymenophorea</taxon>
        <taxon>Peniculida</taxon>
        <taxon>Parameciidae</taxon>
        <taxon>Paramecium</taxon>
    </lineage>
</organism>
<dbReference type="PANTHER" id="PTHR44943">
    <property type="entry name" value="CELLULOSE SYNTHASE OPERON PROTEIN C"/>
    <property type="match status" value="1"/>
</dbReference>
<evidence type="ECO:0008006" key="6">
    <source>
        <dbReference type="Google" id="ProtNLM"/>
    </source>
</evidence>
<evidence type="ECO:0000256" key="1">
    <source>
        <dbReference type="ARBA" id="ARBA00022737"/>
    </source>
</evidence>
<evidence type="ECO:0000313" key="5">
    <source>
        <dbReference type="Proteomes" id="UP000683925"/>
    </source>
</evidence>
<dbReference type="PROSITE" id="PS50005">
    <property type="entry name" value="TPR"/>
    <property type="match status" value="1"/>
</dbReference>
<gene>
    <name evidence="4" type="ORF">POCTA_138.1.T0420286</name>
</gene>
<dbReference type="PANTHER" id="PTHR44943:SF4">
    <property type="entry name" value="TPR REPEAT-CONTAINING PROTEIN MJ0798"/>
    <property type="match status" value="1"/>
</dbReference>
<dbReference type="OMA" id="NIKLAYC"/>
<evidence type="ECO:0000256" key="3">
    <source>
        <dbReference type="PROSITE-ProRule" id="PRU00339"/>
    </source>
</evidence>
<reference evidence="4" key="1">
    <citation type="submission" date="2021-01" db="EMBL/GenBank/DDBJ databases">
        <authorList>
            <consortium name="Genoscope - CEA"/>
            <person name="William W."/>
        </authorList>
    </citation>
    <scope>NUCLEOTIDE SEQUENCE</scope>
</reference>
<sequence>MTNRTEEVLQIYGSAIEKNLFEEALINYDLAIQKNPENSNNFNCKAKTLDEMNRFEEAFKNYDQPIQKNPGYSYYYYKKGRVKYIINLKLLLCREDEQIRIGITKLRFRDFEKSRKFTIFSWQRLREALNYYDLAIQKNPENPNSYNGKANILAKMNRLEEALNNYDLAIQKDPENSSHFNGKAITLHKMNRFKEALINHNAAIIIIQHPPPNNQARQDCQELPLEILLSSFNC</sequence>
<dbReference type="InterPro" id="IPR051685">
    <property type="entry name" value="Ycf3/AcsC/BcsC/TPR_MFPF"/>
</dbReference>
<keyword evidence="2 3" id="KW-0802">TPR repeat</keyword>
<comment type="caution">
    <text evidence="4">The sequence shown here is derived from an EMBL/GenBank/DDBJ whole genome shotgun (WGS) entry which is preliminary data.</text>
</comment>
<evidence type="ECO:0000313" key="4">
    <source>
        <dbReference type="EMBL" id="CAD8163051.1"/>
    </source>
</evidence>
<evidence type="ECO:0000256" key="2">
    <source>
        <dbReference type="ARBA" id="ARBA00022803"/>
    </source>
</evidence>
<dbReference type="SMART" id="SM00028">
    <property type="entry name" value="TPR"/>
    <property type="match status" value="3"/>
</dbReference>
<keyword evidence="5" id="KW-1185">Reference proteome</keyword>
<protein>
    <recommendedName>
        <fullName evidence="6">Tetratricopeptide repeat protein</fullName>
    </recommendedName>
</protein>
<keyword evidence="1" id="KW-0677">Repeat</keyword>
<dbReference type="Pfam" id="PF14559">
    <property type="entry name" value="TPR_19"/>
    <property type="match status" value="1"/>
</dbReference>
<name>A0A8S1UCU5_PAROT</name>
<accession>A0A8S1UCU5</accession>
<dbReference type="InterPro" id="IPR019734">
    <property type="entry name" value="TPR_rpt"/>
</dbReference>
<proteinExistence type="predicted"/>
<dbReference type="AlphaFoldDB" id="A0A8S1UCU5"/>